<dbReference type="PANTHER" id="PTHR43081:SF1">
    <property type="entry name" value="ADENYLATE CYCLASE, TERMINAL-DIFFERENTIATION SPECIFIC"/>
    <property type="match status" value="1"/>
</dbReference>
<dbReference type="KEGG" id="ncv:NCAV_1179"/>
<name>A0A2K5ARR8_9ARCH</name>
<evidence type="ECO:0000259" key="2">
    <source>
        <dbReference type="PROSITE" id="PS50125"/>
    </source>
</evidence>
<dbReference type="EMBL" id="LT981265">
    <property type="protein sequence ID" value="SPC34346.1"/>
    <property type="molecule type" value="Genomic_DNA"/>
</dbReference>
<dbReference type="CDD" id="cd07302">
    <property type="entry name" value="CHD"/>
    <property type="match status" value="1"/>
</dbReference>
<dbReference type="AlphaFoldDB" id="A0A2K5ARR8"/>
<dbReference type="SUPFAM" id="SSF55073">
    <property type="entry name" value="Nucleotide cyclase"/>
    <property type="match status" value="1"/>
</dbReference>
<dbReference type="GO" id="GO:0035556">
    <property type="term" value="P:intracellular signal transduction"/>
    <property type="evidence" value="ECO:0007669"/>
    <property type="project" value="InterPro"/>
</dbReference>
<dbReference type="PANTHER" id="PTHR43081">
    <property type="entry name" value="ADENYLATE CYCLASE, TERMINAL-DIFFERENTIATION SPECIFIC-RELATED"/>
    <property type="match status" value="1"/>
</dbReference>
<feature type="compositionally biased region" description="Basic and acidic residues" evidence="1">
    <location>
        <begin position="9"/>
        <end position="25"/>
    </location>
</feature>
<accession>A0A2K5ARR8</accession>
<organism evidence="3 4">
    <name type="scientific">Candidatus Nitrosocaldus cavascurensis</name>
    <dbReference type="NCBI Taxonomy" id="2058097"/>
    <lineage>
        <taxon>Archaea</taxon>
        <taxon>Nitrososphaerota</taxon>
        <taxon>Nitrososphaeria</taxon>
        <taxon>Candidatus Nitrosocaldales</taxon>
        <taxon>Candidatus Nitrosocaldaceae</taxon>
        <taxon>Candidatus Nitrosocaldus</taxon>
    </lineage>
</organism>
<sequence length="279" mass="31163">MNVGSNGVEENRDNTNGGERARGGDGRMVTEDIINIIMGELSSTRVVDTQTYIAEVQARMWKALKRGMHFKALTRSSEEFLKRHLNSKVKLVVLYADMVGSTRLSRMLPVERLATIIQAYTQEMSLIALNFDGLVLKYVGDAVIAYFPAMHNLLLAADDAVNCAVAMIEVLRQGINPVLLQYDYPELAMKVSMDVGEHSVIQYGSDKSMDVDVVGYGISMAAKIHALAESNSIVISHNVYDVLHPNMQSRFKQLNLDISKWGYTDEDSGELYKVYIYKP</sequence>
<feature type="region of interest" description="Disordered" evidence="1">
    <location>
        <begin position="1"/>
        <end position="25"/>
    </location>
</feature>
<proteinExistence type="predicted"/>
<dbReference type="InterPro" id="IPR029787">
    <property type="entry name" value="Nucleotide_cyclase"/>
</dbReference>
<dbReference type="Proteomes" id="UP000236248">
    <property type="component" value="Chromosome NCAV"/>
</dbReference>
<dbReference type="InterPro" id="IPR001054">
    <property type="entry name" value="A/G_cyclase"/>
</dbReference>
<dbReference type="Pfam" id="PF00211">
    <property type="entry name" value="Guanylate_cyc"/>
    <property type="match status" value="1"/>
</dbReference>
<dbReference type="GO" id="GO:0009190">
    <property type="term" value="P:cyclic nucleotide biosynthetic process"/>
    <property type="evidence" value="ECO:0007669"/>
    <property type="project" value="InterPro"/>
</dbReference>
<evidence type="ECO:0000313" key="4">
    <source>
        <dbReference type="Proteomes" id="UP000236248"/>
    </source>
</evidence>
<protein>
    <submittedName>
        <fullName evidence="3">Adenylate cyclase</fullName>
    </submittedName>
</protein>
<evidence type="ECO:0000313" key="3">
    <source>
        <dbReference type="EMBL" id="SPC34346.1"/>
    </source>
</evidence>
<keyword evidence="4" id="KW-1185">Reference proteome</keyword>
<dbReference type="RefSeq" id="WP_103286985.1">
    <property type="nucleotide sequence ID" value="NZ_LT981265.1"/>
</dbReference>
<dbReference type="PROSITE" id="PS50125">
    <property type="entry name" value="GUANYLATE_CYCLASE_2"/>
    <property type="match status" value="1"/>
</dbReference>
<evidence type="ECO:0000256" key="1">
    <source>
        <dbReference type="SAM" id="MobiDB-lite"/>
    </source>
</evidence>
<dbReference type="Gene3D" id="3.30.70.1230">
    <property type="entry name" value="Nucleotide cyclase"/>
    <property type="match status" value="1"/>
</dbReference>
<reference evidence="4" key="1">
    <citation type="submission" date="2018-01" db="EMBL/GenBank/DDBJ databases">
        <authorList>
            <person name="Kerou L M."/>
        </authorList>
    </citation>
    <scope>NUCLEOTIDE SEQUENCE [LARGE SCALE GENOMIC DNA]</scope>
    <source>
        <strain evidence="4">SCU2</strain>
    </source>
</reference>
<gene>
    <name evidence="3" type="ORF">NCAV_1179</name>
</gene>
<dbReference type="GeneID" id="41595185"/>
<dbReference type="InterPro" id="IPR050697">
    <property type="entry name" value="Adenylyl/Guanylyl_Cyclase_3/4"/>
</dbReference>
<feature type="domain" description="Guanylate cyclase" evidence="2">
    <location>
        <begin position="92"/>
        <end position="225"/>
    </location>
</feature>